<keyword evidence="3" id="KW-0949">S-adenosyl-L-methionine</keyword>
<dbReference type="PROSITE" id="PS51683">
    <property type="entry name" value="SAM_OMT_II"/>
    <property type="match status" value="1"/>
</dbReference>
<evidence type="ECO:0000256" key="2">
    <source>
        <dbReference type="ARBA" id="ARBA00022679"/>
    </source>
</evidence>
<dbReference type="InterPro" id="IPR036388">
    <property type="entry name" value="WH-like_DNA-bd_sf"/>
</dbReference>
<evidence type="ECO:0000313" key="7">
    <source>
        <dbReference type="EMBL" id="PNE34484.1"/>
    </source>
</evidence>
<evidence type="ECO:0000313" key="6">
    <source>
        <dbReference type="EMBL" id="MBB5121690.1"/>
    </source>
</evidence>
<dbReference type="EMBL" id="JACHJF010000020">
    <property type="protein sequence ID" value="MBB5121690.1"/>
    <property type="molecule type" value="Genomic_DNA"/>
</dbReference>
<dbReference type="Pfam" id="PF00891">
    <property type="entry name" value="Methyltransf_2"/>
    <property type="match status" value="1"/>
</dbReference>
<keyword evidence="1 7" id="KW-0489">Methyltransferase</keyword>
<feature type="domain" description="O-methyltransferase dimerisation" evidence="5">
    <location>
        <begin position="21"/>
        <end position="94"/>
    </location>
</feature>
<dbReference type="InterPro" id="IPR001077">
    <property type="entry name" value="COMT_C"/>
</dbReference>
<dbReference type="PANTHER" id="PTHR43712:SF2">
    <property type="entry name" value="O-METHYLTRANSFERASE CICE"/>
    <property type="match status" value="1"/>
</dbReference>
<dbReference type="Gene3D" id="1.20.58.1390">
    <property type="match status" value="1"/>
</dbReference>
<dbReference type="GO" id="GO:0046983">
    <property type="term" value="F:protein dimerization activity"/>
    <property type="evidence" value="ECO:0007669"/>
    <property type="project" value="InterPro"/>
</dbReference>
<dbReference type="CDD" id="cd02440">
    <property type="entry name" value="AdoMet_MTases"/>
    <property type="match status" value="1"/>
</dbReference>
<proteinExistence type="predicted"/>
<dbReference type="EMBL" id="LGUI01000002">
    <property type="protein sequence ID" value="PNE34484.1"/>
    <property type="molecule type" value="Genomic_DNA"/>
</dbReference>
<dbReference type="PANTHER" id="PTHR43712">
    <property type="entry name" value="PUTATIVE (AFU_ORTHOLOGUE AFUA_4G14580)-RELATED"/>
    <property type="match status" value="1"/>
</dbReference>
<feature type="domain" description="O-methyltransferase C-terminal" evidence="4">
    <location>
        <begin position="141"/>
        <end position="329"/>
    </location>
</feature>
<keyword evidence="2 7" id="KW-0808">Transferase</keyword>
<evidence type="ECO:0000256" key="3">
    <source>
        <dbReference type="ARBA" id="ARBA00022691"/>
    </source>
</evidence>
<dbReference type="Gene3D" id="1.10.10.10">
    <property type="entry name" value="Winged helix-like DNA-binding domain superfamily/Winged helix DNA-binding domain"/>
    <property type="match status" value="1"/>
</dbReference>
<dbReference type="AlphaFoldDB" id="A0A2N8P0D6"/>
<dbReference type="Gene3D" id="3.40.50.150">
    <property type="entry name" value="Vaccinia Virus protein VP39"/>
    <property type="match status" value="1"/>
</dbReference>
<evidence type="ECO:0000259" key="4">
    <source>
        <dbReference type="Pfam" id="PF00891"/>
    </source>
</evidence>
<evidence type="ECO:0000313" key="8">
    <source>
        <dbReference type="Proteomes" id="UP000235945"/>
    </source>
</evidence>
<dbReference type="InterPro" id="IPR016461">
    <property type="entry name" value="COMT-like"/>
</dbReference>
<dbReference type="SUPFAM" id="SSF46785">
    <property type="entry name" value="Winged helix' DNA-binding domain"/>
    <property type="match status" value="1"/>
</dbReference>
<dbReference type="SUPFAM" id="SSF53335">
    <property type="entry name" value="S-adenosyl-L-methionine-dependent methyltransferases"/>
    <property type="match status" value="1"/>
</dbReference>
<name>A0A2N8P0D6_STREU</name>
<dbReference type="Pfam" id="PF08100">
    <property type="entry name" value="Dimerisation"/>
    <property type="match status" value="1"/>
</dbReference>
<evidence type="ECO:0000313" key="9">
    <source>
        <dbReference type="Proteomes" id="UP000528608"/>
    </source>
</evidence>
<dbReference type="InterPro" id="IPR036390">
    <property type="entry name" value="WH_DNA-bd_sf"/>
</dbReference>
<dbReference type="InterPro" id="IPR012967">
    <property type="entry name" value="COMT_dimerisation"/>
</dbReference>
<accession>A0A2N8P0D6</accession>
<protein>
    <submittedName>
        <fullName evidence="7">Methyltransferase</fullName>
    </submittedName>
</protein>
<evidence type="ECO:0000256" key="1">
    <source>
        <dbReference type="ARBA" id="ARBA00022603"/>
    </source>
</evidence>
<dbReference type="Proteomes" id="UP000528608">
    <property type="component" value="Unassembled WGS sequence"/>
</dbReference>
<organism evidence="7 8">
    <name type="scientific">Streptomyces eurocidicus</name>
    <name type="common">Streptoverticillium eurocidicus</name>
    <dbReference type="NCBI Taxonomy" id="66423"/>
    <lineage>
        <taxon>Bacteria</taxon>
        <taxon>Bacillati</taxon>
        <taxon>Actinomycetota</taxon>
        <taxon>Actinomycetes</taxon>
        <taxon>Kitasatosporales</taxon>
        <taxon>Streptomycetaceae</taxon>
        <taxon>Streptomyces</taxon>
    </lineage>
</organism>
<dbReference type="PIRSF" id="PIRSF005739">
    <property type="entry name" value="O-mtase"/>
    <property type="match status" value="1"/>
</dbReference>
<dbReference type="RefSeq" id="WP_184743820.1">
    <property type="nucleotide sequence ID" value="NZ_JACHJF010000020.1"/>
</dbReference>
<dbReference type="InterPro" id="IPR029063">
    <property type="entry name" value="SAM-dependent_MTases_sf"/>
</dbReference>
<dbReference type="GO" id="GO:0032259">
    <property type="term" value="P:methylation"/>
    <property type="evidence" value="ECO:0007669"/>
    <property type="project" value="UniProtKB-KW"/>
</dbReference>
<reference evidence="8" key="1">
    <citation type="submission" date="2015-07" db="EMBL/GenBank/DDBJ databases">
        <authorList>
            <person name="Graham D.E."/>
            <person name="Giannone R.J."/>
            <person name="Gulvik C.A."/>
            <person name="Hettich R.L."/>
            <person name="Klingeman D.M."/>
            <person name="Mahan K.M."/>
            <person name="Parry R.J."/>
            <person name="Spain J.C."/>
        </authorList>
    </citation>
    <scope>NUCLEOTIDE SEQUENCE [LARGE SCALE GENOMIC DNA]</scope>
    <source>
        <strain evidence="8">ATCC 27428</strain>
    </source>
</reference>
<dbReference type="GO" id="GO:0008171">
    <property type="term" value="F:O-methyltransferase activity"/>
    <property type="evidence" value="ECO:0007669"/>
    <property type="project" value="InterPro"/>
</dbReference>
<dbReference type="Proteomes" id="UP000235945">
    <property type="component" value="Unassembled WGS sequence"/>
</dbReference>
<sequence length="349" mass="38135">MSVNSVRENDRVYERFQLIVNGPALFNAVVTALELDVFKLLSDHPGSDFDSIRESTRVPAHQLRVLLHALCSTELVDKRDGGYTNSSVAQELLAGDGPDSWRHILLGWQKIYYPAFAQMTPALRAGTNTALATHPGDEPTLYQRLAHDPELEKVLHASMGAFTLQSVPGLLDNADLSTVRHLLDVGGGDGTTAKQLVELHPNLRVTVFDMPSVTEIAGSDVPEALAGRLALHPGDLFADAFPQDADAILFSHLLEVFSEEQIRRLLAKAYDALPSGGRIFLYGFDAADQERRGTFAARLSLYLNVLATGQGMAYPAGDYANWLERTGFSGVETYTDLPYDHALVTGTKK</sequence>
<reference evidence="6 9" key="3">
    <citation type="submission" date="2020-08" db="EMBL/GenBank/DDBJ databases">
        <title>Genomic Encyclopedia of Type Strains, Phase III (KMG-III): the genomes of soil and plant-associated and newly described type strains.</title>
        <authorList>
            <person name="Whitman W."/>
        </authorList>
    </citation>
    <scope>NUCLEOTIDE SEQUENCE [LARGE SCALE GENOMIC DNA]</scope>
    <source>
        <strain evidence="6 9">CECT 3259</strain>
    </source>
</reference>
<comment type="caution">
    <text evidence="7">The sequence shown here is derived from an EMBL/GenBank/DDBJ whole genome shotgun (WGS) entry which is preliminary data.</text>
</comment>
<keyword evidence="8" id="KW-1185">Reference proteome</keyword>
<gene>
    <name evidence="7" type="ORF">AF335_07860</name>
    <name evidence="6" type="ORF">FHS36_005159</name>
</gene>
<reference evidence="7" key="2">
    <citation type="submission" date="2015-07" db="EMBL/GenBank/DDBJ databases">
        <authorList>
            <person name="Noorani M."/>
        </authorList>
    </citation>
    <scope>NUCLEOTIDE SEQUENCE [LARGE SCALE GENOMIC DNA]</scope>
    <source>
        <strain evidence="7">ATCC 27428</strain>
    </source>
</reference>
<evidence type="ECO:0000259" key="5">
    <source>
        <dbReference type="Pfam" id="PF08100"/>
    </source>
</evidence>